<keyword evidence="5" id="KW-1185">Reference proteome</keyword>
<dbReference type="AlphaFoldDB" id="A0A5C5TSU9"/>
<organism evidence="4 5">
    <name type="scientific">Corynebacterium canis</name>
    <dbReference type="NCBI Taxonomy" id="679663"/>
    <lineage>
        <taxon>Bacteria</taxon>
        <taxon>Bacillati</taxon>
        <taxon>Actinomycetota</taxon>
        <taxon>Actinomycetes</taxon>
        <taxon>Mycobacteriales</taxon>
        <taxon>Corynebacteriaceae</taxon>
        <taxon>Corynebacterium</taxon>
    </lineage>
</organism>
<sequence length="343" mass="36184">MKSQLVVSTIAVIALGLTGCSTSTELSSEAASTSANAMGSAAYPQEYSSCGTMVTVDKQPEKIVAAGREGVANLVSAGAVDKMIARYGEHGAQQSPEVEAAMKNVKQLESSSGSAHQELSFESVLALEPDMLYGEGLGFGDYEVQNLEKHGIKGIIPPSACLYITSVDEVNRADLKEITQTIRNLGKLLGSADVANENASKLDKEIQEAKEAGADLSEMSVAGLYYWDATDDLFAYGANSTLQGIFDLAKLKNAVDPSYDAMLNGAIQPEAIIAANPQVIVITTGEGGITLEDSLRRLKKIPGMAEVDAIKNNRIIELPSGAAYPIADAINAAKTVVDQRSKY</sequence>
<feature type="coiled-coil region" evidence="2">
    <location>
        <begin position="192"/>
        <end position="219"/>
    </location>
</feature>
<dbReference type="Gene3D" id="3.40.50.1980">
    <property type="entry name" value="Nitrogenase molybdenum iron protein domain"/>
    <property type="match status" value="2"/>
</dbReference>
<name>A0A5C5TSU9_9CORY</name>
<dbReference type="InterPro" id="IPR050902">
    <property type="entry name" value="ABC_Transporter_SBP"/>
</dbReference>
<comment type="caution">
    <text evidence="4">The sequence shown here is derived from an EMBL/GenBank/DDBJ whole genome shotgun (WGS) entry which is preliminary data.</text>
</comment>
<evidence type="ECO:0000313" key="5">
    <source>
        <dbReference type="Proteomes" id="UP000320791"/>
    </source>
</evidence>
<dbReference type="Pfam" id="PF01497">
    <property type="entry name" value="Peripla_BP_2"/>
    <property type="match status" value="1"/>
</dbReference>
<feature type="domain" description="Fe/B12 periplasmic-binding" evidence="3">
    <location>
        <begin position="62"/>
        <end position="343"/>
    </location>
</feature>
<gene>
    <name evidence="4" type="ORF">FRX94_12595</name>
</gene>
<comment type="similarity">
    <text evidence="1">Belongs to the bacterial solute-binding protein 8 family.</text>
</comment>
<dbReference type="PANTHER" id="PTHR30535">
    <property type="entry name" value="VITAMIN B12-BINDING PROTEIN"/>
    <property type="match status" value="1"/>
</dbReference>
<evidence type="ECO:0000256" key="2">
    <source>
        <dbReference type="SAM" id="Coils"/>
    </source>
</evidence>
<dbReference type="RefSeq" id="WP_146325693.1">
    <property type="nucleotide sequence ID" value="NZ_BAABLR010000055.1"/>
</dbReference>
<protein>
    <submittedName>
        <fullName evidence="4">ABC transporter substrate-binding protein</fullName>
    </submittedName>
</protein>
<dbReference type="EMBL" id="VOHM01000043">
    <property type="protein sequence ID" value="TWT17303.1"/>
    <property type="molecule type" value="Genomic_DNA"/>
</dbReference>
<dbReference type="OrthoDB" id="9775594at2"/>
<evidence type="ECO:0000256" key="1">
    <source>
        <dbReference type="ARBA" id="ARBA00008814"/>
    </source>
</evidence>
<dbReference type="PROSITE" id="PS51257">
    <property type="entry name" value="PROKAR_LIPOPROTEIN"/>
    <property type="match status" value="1"/>
</dbReference>
<proteinExistence type="inferred from homology"/>
<dbReference type="Proteomes" id="UP000320791">
    <property type="component" value="Unassembled WGS sequence"/>
</dbReference>
<reference evidence="4 5" key="1">
    <citation type="submission" date="2019-08" db="EMBL/GenBank/DDBJ databases">
        <authorList>
            <person name="Lei W."/>
        </authorList>
    </citation>
    <scope>NUCLEOTIDE SEQUENCE [LARGE SCALE GENOMIC DNA]</scope>
    <source>
        <strain evidence="4 5">CCUG 58627</strain>
    </source>
</reference>
<accession>A0A5C5TSU9</accession>
<dbReference type="InterPro" id="IPR002491">
    <property type="entry name" value="ABC_transptr_periplasmic_BD"/>
</dbReference>
<evidence type="ECO:0000259" key="3">
    <source>
        <dbReference type="PROSITE" id="PS50983"/>
    </source>
</evidence>
<dbReference type="SUPFAM" id="SSF53807">
    <property type="entry name" value="Helical backbone' metal receptor"/>
    <property type="match status" value="1"/>
</dbReference>
<dbReference type="PANTHER" id="PTHR30535:SF34">
    <property type="entry name" value="MOLYBDATE-BINDING PROTEIN MOLA"/>
    <property type="match status" value="1"/>
</dbReference>
<dbReference type="PROSITE" id="PS50983">
    <property type="entry name" value="FE_B12_PBP"/>
    <property type="match status" value="1"/>
</dbReference>
<keyword evidence="2" id="KW-0175">Coiled coil</keyword>
<evidence type="ECO:0000313" key="4">
    <source>
        <dbReference type="EMBL" id="TWT17303.1"/>
    </source>
</evidence>